<comment type="similarity">
    <text evidence="2">Belongs to the class-A beta-lactamase family.</text>
</comment>
<dbReference type="InterPro" id="IPR000871">
    <property type="entry name" value="Beta-lactam_class-A"/>
</dbReference>
<evidence type="ECO:0000256" key="1">
    <source>
        <dbReference type="ARBA" id="ARBA00001526"/>
    </source>
</evidence>
<dbReference type="PRINTS" id="PR00118">
    <property type="entry name" value="BLACTAMASEA"/>
</dbReference>
<dbReference type="Proteomes" id="UP001620514">
    <property type="component" value="Unassembled WGS sequence"/>
</dbReference>
<keyword evidence="5" id="KW-0378">Hydrolase</keyword>
<dbReference type="SUPFAM" id="SSF56601">
    <property type="entry name" value="beta-lactamase/transpeptidase-like"/>
    <property type="match status" value="1"/>
</dbReference>
<evidence type="ECO:0000256" key="3">
    <source>
        <dbReference type="ARBA" id="ARBA00012865"/>
    </source>
</evidence>
<evidence type="ECO:0000256" key="2">
    <source>
        <dbReference type="ARBA" id="ARBA00009009"/>
    </source>
</evidence>
<accession>A0ABW8MKW5</accession>
<protein>
    <recommendedName>
        <fullName evidence="3">beta-lactamase</fullName>
        <ecNumber evidence="3">3.5.2.6</ecNumber>
    </recommendedName>
</protein>
<gene>
    <name evidence="5" type="ORF">ABH943_004337</name>
</gene>
<sequence>MRQDLLRIDRVIFTAPARVVCAFRVRPVSFGNEHFLLVIHPLIHDTSAKLSPVSYPMQHSIVYSPRRRSLLMAAAMIPFVSACTSWHSATGSSLAEDQLKQLESSAGGRLGVAALNTADGKQVNYRADERFPLCSTFKLMLVSAVLEQSESPLQKGLLERRIHYARSELLSWAPITKKQIATGMTVAELCAAALQYSDNTAANLLMKLVGGPETVTAYARSIGDSQFHLDRWEPDLNSAIPGDPRDTSTPAAMARSLQRVTLGDALGTSQRSQLQTWLLGNTTGAGKIAAAMPAHWMIGDKTGSGDYGTTNDIGVIWPPGKPPIVMAIYLTQREQGAKARDDVVASAARIVVGAFA</sequence>
<dbReference type="NCBIfam" id="NF033103">
    <property type="entry name" value="bla_class_A"/>
    <property type="match status" value="1"/>
</dbReference>
<dbReference type="InterPro" id="IPR045155">
    <property type="entry name" value="Beta-lactam_cat"/>
</dbReference>
<feature type="domain" description="Beta-lactamase class A catalytic" evidence="4">
    <location>
        <begin position="111"/>
        <end position="329"/>
    </location>
</feature>
<evidence type="ECO:0000259" key="4">
    <source>
        <dbReference type="Pfam" id="PF13354"/>
    </source>
</evidence>
<dbReference type="EC" id="3.5.2.6" evidence="3"/>
<dbReference type="PANTHER" id="PTHR35333">
    <property type="entry name" value="BETA-LACTAMASE"/>
    <property type="match status" value="1"/>
</dbReference>
<dbReference type="Gene3D" id="3.40.710.10">
    <property type="entry name" value="DD-peptidase/beta-lactamase superfamily"/>
    <property type="match status" value="1"/>
</dbReference>
<dbReference type="GO" id="GO:0008800">
    <property type="term" value="F:beta-lactamase activity"/>
    <property type="evidence" value="ECO:0007669"/>
    <property type="project" value="UniProtKB-EC"/>
</dbReference>
<evidence type="ECO:0000313" key="5">
    <source>
        <dbReference type="EMBL" id="MFK4444315.1"/>
    </source>
</evidence>
<evidence type="ECO:0000313" key="6">
    <source>
        <dbReference type="Proteomes" id="UP001620514"/>
    </source>
</evidence>
<dbReference type="PANTHER" id="PTHR35333:SF3">
    <property type="entry name" value="BETA-LACTAMASE-TYPE TRANSPEPTIDASE FOLD CONTAINING PROTEIN"/>
    <property type="match status" value="1"/>
</dbReference>
<reference evidence="5 6" key="1">
    <citation type="submission" date="2024-11" db="EMBL/GenBank/DDBJ databases">
        <title>Using genomics to understand microbial adaptation to soil warming.</title>
        <authorList>
            <person name="Deangelis K.M. PhD."/>
        </authorList>
    </citation>
    <scope>NUCLEOTIDE SEQUENCE [LARGE SCALE GENOMIC DNA]</scope>
    <source>
        <strain evidence="5 6">GAS97</strain>
    </source>
</reference>
<name>A0ABW8MKW5_9BURK</name>
<keyword evidence="6" id="KW-1185">Reference proteome</keyword>
<proteinExistence type="inferred from homology"/>
<dbReference type="InterPro" id="IPR012338">
    <property type="entry name" value="Beta-lactam/transpept-like"/>
</dbReference>
<organism evidence="5 6">
    <name type="scientific">Caballeronia udeis</name>
    <dbReference type="NCBI Taxonomy" id="1232866"/>
    <lineage>
        <taxon>Bacteria</taxon>
        <taxon>Pseudomonadati</taxon>
        <taxon>Pseudomonadota</taxon>
        <taxon>Betaproteobacteria</taxon>
        <taxon>Burkholderiales</taxon>
        <taxon>Burkholderiaceae</taxon>
        <taxon>Caballeronia</taxon>
    </lineage>
</organism>
<comment type="caution">
    <text evidence="5">The sequence shown here is derived from an EMBL/GenBank/DDBJ whole genome shotgun (WGS) entry which is preliminary data.</text>
</comment>
<dbReference type="Pfam" id="PF13354">
    <property type="entry name" value="Beta-lactamase2"/>
    <property type="match status" value="1"/>
</dbReference>
<comment type="catalytic activity">
    <reaction evidence="1">
        <text>a beta-lactam + H2O = a substituted beta-amino acid</text>
        <dbReference type="Rhea" id="RHEA:20401"/>
        <dbReference type="ChEBI" id="CHEBI:15377"/>
        <dbReference type="ChEBI" id="CHEBI:35627"/>
        <dbReference type="ChEBI" id="CHEBI:140347"/>
        <dbReference type="EC" id="3.5.2.6"/>
    </reaction>
</comment>
<dbReference type="EMBL" id="JBIYDN010000013">
    <property type="protein sequence ID" value="MFK4444315.1"/>
    <property type="molecule type" value="Genomic_DNA"/>
</dbReference>